<proteinExistence type="predicted"/>
<sequence>MNRSGCTGKNTRYWPVLLDHYTHEHRPLNGLSTTLSGRPEDDAFVEYPASPGKHLDPKTGEIQWPKPPRGE</sequence>
<protein>
    <submittedName>
        <fullName evidence="2">Uncharacterized protein</fullName>
    </submittedName>
</protein>
<organism evidence="2 3">
    <name type="scientific">Hamiltonella defensa subsp. Acyrthosiphon pisum (strain 5AT)</name>
    <dbReference type="NCBI Taxonomy" id="572265"/>
    <lineage>
        <taxon>Bacteria</taxon>
        <taxon>Pseudomonadati</taxon>
        <taxon>Pseudomonadota</taxon>
        <taxon>Gammaproteobacteria</taxon>
        <taxon>Enterobacterales</taxon>
        <taxon>Enterobacteriaceae</taxon>
        <taxon>aphid secondary symbionts</taxon>
        <taxon>Candidatus Williamhamiltonella</taxon>
    </lineage>
</organism>
<dbReference type="EMBL" id="CP001277">
    <property type="protein sequence ID" value="ACQ67779.1"/>
    <property type="molecule type" value="Genomic_DNA"/>
</dbReference>
<evidence type="ECO:0000313" key="3">
    <source>
        <dbReference type="Proteomes" id="UP000002334"/>
    </source>
</evidence>
<accession>C4K5D6</accession>
<feature type="region of interest" description="Disordered" evidence="1">
    <location>
        <begin position="48"/>
        <end position="71"/>
    </location>
</feature>
<dbReference type="Proteomes" id="UP000002334">
    <property type="component" value="Chromosome"/>
</dbReference>
<keyword evidence="3" id="KW-1185">Reference proteome</keyword>
<gene>
    <name evidence="2" type="ordered locus">HDEF_1106</name>
</gene>
<evidence type="ECO:0000256" key="1">
    <source>
        <dbReference type="SAM" id="MobiDB-lite"/>
    </source>
</evidence>
<dbReference type="HOGENOM" id="CLU_2734455_0_0_6"/>
<dbReference type="STRING" id="572265.HDEF_1106"/>
<dbReference type="RefSeq" id="WP_015873575.1">
    <property type="nucleotide sequence ID" value="NC_012751.1"/>
</dbReference>
<evidence type="ECO:0000313" key="2">
    <source>
        <dbReference type="EMBL" id="ACQ67779.1"/>
    </source>
</evidence>
<dbReference type="GeneID" id="66262068"/>
<reference evidence="2 3" key="1">
    <citation type="journal article" date="2009" name="Proc. Natl. Acad. Sci. U.S.A.">
        <title>Hamiltonella defensa, genome evolution of protective bacterial endosymbiont from pathogenic ancestors.</title>
        <authorList>
            <person name="Degnan P.H."/>
            <person name="Yu Y."/>
            <person name="Sisneros N."/>
            <person name="Wing R.A."/>
            <person name="Moran N.A."/>
        </authorList>
    </citation>
    <scope>NUCLEOTIDE SEQUENCE [LARGE SCALE GENOMIC DNA]</scope>
    <source>
        <strain evidence="3">5AT</strain>
    </source>
</reference>
<name>C4K5D6_HAMD5</name>
<dbReference type="KEGG" id="hde:HDEF_1106"/>
<dbReference type="AlphaFoldDB" id="C4K5D6"/>